<protein>
    <submittedName>
        <fullName evidence="3">Uncharacterized protein</fullName>
    </submittedName>
</protein>
<feature type="signal peptide" evidence="2">
    <location>
        <begin position="1"/>
        <end position="31"/>
    </location>
</feature>
<dbReference type="EMBL" id="LGRX02022451">
    <property type="protein sequence ID" value="KAK3255607.1"/>
    <property type="molecule type" value="Genomic_DNA"/>
</dbReference>
<comment type="caution">
    <text evidence="3">The sequence shown here is derived from an EMBL/GenBank/DDBJ whole genome shotgun (WGS) entry which is preliminary data.</text>
</comment>
<evidence type="ECO:0000313" key="3">
    <source>
        <dbReference type="EMBL" id="KAK3255607.1"/>
    </source>
</evidence>
<feature type="chain" id="PRO_5041951108" evidence="2">
    <location>
        <begin position="32"/>
        <end position="155"/>
    </location>
</feature>
<dbReference type="Proteomes" id="UP001190700">
    <property type="component" value="Unassembled WGS sequence"/>
</dbReference>
<dbReference type="AlphaFoldDB" id="A0AAE0F9I1"/>
<feature type="region of interest" description="Disordered" evidence="1">
    <location>
        <begin position="127"/>
        <end position="155"/>
    </location>
</feature>
<keyword evidence="2" id="KW-0732">Signal</keyword>
<feature type="region of interest" description="Disordered" evidence="1">
    <location>
        <begin position="37"/>
        <end position="60"/>
    </location>
</feature>
<feature type="region of interest" description="Disordered" evidence="1">
    <location>
        <begin position="88"/>
        <end position="109"/>
    </location>
</feature>
<evidence type="ECO:0000256" key="1">
    <source>
        <dbReference type="SAM" id="MobiDB-lite"/>
    </source>
</evidence>
<proteinExistence type="predicted"/>
<evidence type="ECO:0000256" key="2">
    <source>
        <dbReference type="SAM" id="SignalP"/>
    </source>
</evidence>
<gene>
    <name evidence="3" type="ORF">CYMTET_35220</name>
</gene>
<keyword evidence="4" id="KW-1185">Reference proteome</keyword>
<reference evidence="3 4" key="1">
    <citation type="journal article" date="2015" name="Genome Biol. Evol.">
        <title>Comparative Genomics of a Bacterivorous Green Alga Reveals Evolutionary Causalities and Consequences of Phago-Mixotrophic Mode of Nutrition.</title>
        <authorList>
            <person name="Burns J.A."/>
            <person name="Paasch A."/>
            <person name="Narechania A."/>
            <person name="Kim E."/>
        </authorList>
    </citation>
    <scope>NUCLEOTIDE SEQUENCE [LARGE SCALE GENOMIC DNA]</scope>
    <source>
        <strain evidence="3 4">PLY_AMNH</strain>
    </source>
</reference>
<accession>A0AAE0F9I1</accession>
<evidence type="ECO:0000313" key="4">
    <source>
        <dbReference type="Proteomes" id="UP001190700"/>
    </source>
</evidence>
<name>A0AAE0F9I1_9CHLO</name>
<organism evidence="3 4">
    <name type="scientific">Cymbomonas tetramitiformis</name>
    <dbReference type="NCBI Taxonomy" id="36881"/>
    <lineage>
        <taxon>Eukaryota</taxon>
        <taxon>Viridiplantae</taxon>
        <taxon>Chlorophyta</taxon>
        <taxon>Pyramimonadophyceae</taxon>
        <taxon>Pyramimonadales</taxon>
        <taxon>Pyramimonadaceae</taxon>
        <taxon>Cymbomonas</taxon>
    </lineage>
</organism>
<sequence length="155" mass="16781">MALDLYHCDLGIRKWIFTSCCLILFFSGTEGKAKTKESKEKPAVVETTIGPPPKPTLNDWAERKANNTMSADTGEYRRQYRHWHASLAPTSSSTIADTDAPEAEAGPRLILTGKAAPVSLPREVVPAQALQDAEKKPPSPAGICRDDKVLPVAPG</sequence>